<sequence length="742" mass="82571">MSEVTPVRDPTFMLGGGEMGERIRRFDWAKSPLGLPAQWPGSLRTLIQVMLSSTQPMFIAWGPERTMLYNDAYTPMLAQRHPEALGSRFTEVWADIIFDIGPIINAAFAGISTHMDDIQLSMVRDDRVVETHFSFGYTPVLDAKDRAVGMFCTAVEITEEVRQSRMRGAELDRLREMLAQAPSFMAMLNGPDHVFEITNDAYLQLIGHRDVLGIPAREALPEVEGQGFFELLDSVFTTGQPYVGRGLPIMLQRRPGGKPEQRFLDFIYQPIRSADGSITGIFAQGHDITDQKLAELAAAASEAKFRRLAQLLPNHVWTAQPDGNLDWFNDQVYAYSGAHAGELDGNQWVHIVHPEDVPSAAESWERSLSTGAPYSTEFRLRQHDGTYRWHLARANPAVAADRHVEYWVGTNTDIEDQKEAALALRESELRVKLALAAAQMGVWECDFIDGRFANLRGDDHAIHLFGGTIDQHESFDDFAARVHPEDRSRMAPAALAALDPSGDGILDIEYRVMLDDGSTARWVHARAQVLDEIFGQRLVGTVRDITQRRDNEARQNVLGRELEHRIKNTLAMVSAIASQTLKGDDIAERRKTFDARLNALAHAHDLLTAKTWQSAPIQSVIESALTPHMSAPDRFIIEGEHISLSAKQSLSMALTIHELATNAAKYGALSTSEGLVRISWTLDGLNETAERQFVFKWQESGGPNVVEPERKGFGSRLITRVLLPTSMEMSGSNIVLKALCAS</sequence>
<dbReference type="GO" id="GO:0009881">
    <property type="term" value="F:photoreceptor activity"/>
    <property type="evidence" value="ECO:0007669"/>
    <property type="project" value="UniProtKB-KW"/>
</dbReference>
<evidence type="ECO:0000256" key="8">
    <source>
        <dbReference type="ARBA" id="ARBA00022643"/>
    </source>
</evidence>
<evidence type="ECO:0000256" key="6">
    <source>
        <dbReference type="ARBA" id="ARBA00022606"/>
    </source>
</evidence>
<dbReference type="GO" id="GO:0005524">
    <property type="term" value="F:ATP binding"/>
    <property type="evidence" value="ECO:0007669"/>
    <property type="project" value="UniProtKB-KW"/>
</dbReference>
<dbReference type="PROSITE" id="PS50113">
    <property type="entry name" value="PAC"/>
    <property type="match status" value="2"/>
</dbReference>
<comment type="caution">
    <text evidence="19">The sequence shown here is derived from an EMBL/GenBank/DDBJ whole genome shotgun (WGS) entry which is preliminary data.</text>
</comment>
<evidence type="ECO:0000256" key="14">
    <source>
        <dbReference type="ARBA" id="ARBA00022991"/>
    </source>
</evidence>
<keyword evidence="6" id="KW-0716">Sensory transduction</keyword>
<dbReference type="SMART" id="SM00091">
    <property type="entry name" value="PAS"/>
    <property type="match status" value="4"/>
</dbReference>
<feature type="domain" description="PAS" evidence="17">
    <location>
        <begin position="301"/>
        <end position="371"/>
    </location>
</feature>
<feature type="domain" description="PAC" evidence="18">
    <location>
        <begin position="506"/>
        <end position="557"/>
    </location>
</feature>
<dbReference type="InterPro" id="IPR011102">
    <property type="entry name" value="Sig_transdc_His_kinase_HWE"/>
</dbReference>
<dbReference type="PROSITE" id="PS50112">
    <property type="entry name" value="PAS"/>
    <property type="match status" value="1"/>
</dbReference>
<evidence type="ECO:0000256" key="13">
    <source>
        <dbReference type="ARBA" id="ARBA00022840"/>
    </source>
</evidence>
<evidence type="ECO:0000256" key="9">
    <source>
        <dbReference type="ARBA" id="ARBA00022679"/>
    </source>
</evidence>
<feature type="domain" description="PAC" evidence="18">
    <location>
        <begin position="374"/>
        <end position="426"/>
    </location>
</feature>
<dbReference type="InterPro" id="IPR000014">
    <property type="entry name" value="PAS"/>
</dbReference>
<dbReference type="GO" id="GO:0004673">
    <property type="term" value="F:protein histidine kinase activity"/>
    <property type="evidence" value="ECO:0007669"/>
    <property type="project" value="UniProtKB-EC"/>
</dbReference>
<keyword evidence="13" id="KW-0067">ATP-binding</keyword>
<reference evidence="19" key="1">
    <citation type="submission" date="2020-12" db="EMBL/GenBank/DDBJ databases">
        <title>Devosia sp. MSA67 isolated from Mo River.</title>
        <authorList>
            <person name="Ma F."/>
            <person name="Zi Z."/>
        </authorList>
    </citation>
    <scope>NUCLEOTIDE SEQUENCE</scope>
    <source>
        <strain evidence="19">MSA67</strain>
    </source>
</reference>
<dbReference type="PANTHER" id="PTHR41523">
    <property type="entry name" value="TWO-COMPONENT SYSTEM SENSOR PROTEIN"/>
    <property type="match status" value="1"/>
</dbReference>
<evidence type="ECO:0000259" key="18">
    <source>
        <dbReference type="PROSITE" id="PS50113"/>
    </source>
</evidence>
<dbReference type="SMART" id="SM00911">
    <property type="entry name" value="HWE_HK"/>
    <property type="match status" value="1"/>
</dbReference>
<keyword evidence="14" id="KW-0157">Chromophore</keyword>
<keyword evidence="15" id="KW-0843">Virulence</keyword>
<dbReference type="CDD" id="cd00130">
    <property type="entry name" value="PAS"/>
    <property type="match status" value="1"/>
</dbReference>
<dbReference type="InterPro" id="IPR000700">
    <property type="entry name" value="PAS-assoc_C"/>
</dbReference>
<dbReference type="PANTHER" id="PTHR41523:SF7">
    <property type="entry name" value="HISTIDINE KINASE"/>
    <property type="match status" value="1"/>
</dbReference>
<dbReference type="Gene3D" id="2.10.70.100">
    <property type="match status" value="1"/>
</dbReference>
<evidence type="ECO:0000256" key="11">
    <source>
        <dbReference type="ARBA" id="ARBA00022741"/>
    </source>
</evidence>
<evidence type="ECO:0000256" key="10">
    <source>
        <dbReference type="ARBA" id="ARBA00022737"/>
    </source>
</evidence>
<evidence type="ECO:0000313" key="19">
    <source>
        <dbReference type="EMBL" id="MBJ3783091.1"/>
    </source>
</evidence>
<organism evidence="19 20">
    <name type="scientific">Devosia sediminis</name>
    <dbReference type="NCBI Taxonomy" id="2798801"/>
    <lineage>
        <taxon>Bacteria</taxon>
        <taxon>Pseudomonadati</taxon>
        <taxon>Pseudomonadota</taxon>
        <taxon>Alphaproteobacteria</taxon>
        <taxon>Hyphomicrobiales</taxon>
        <taxon>Devosiaceae</taxon>
        <taxon>Devosia</taxon>
    </lineage>
</organism>
<evidence type="ECO:0000256" key="3">
    <source>
        <dbReference type="ARBA" id="ARBA00021740"/>
    </source>
</evidence>
<keyword evidence="9" id="KW-0808">Transferase</keyword>
<keyword evidence="12" id="KW-0418">Kinase</keyword>
<evidence type="ECO:0000256" key="1">
    <source>
        <dbReference type="ARBA" id="ARBA00000085"/>
    </source>
</evidence>
<evidence type="ECO:0000313" key="20">
    <source>
        <dbReference type="Proteomes" id="UP000602124"/>
    </source>
</evidence>
<keyword evidence="7" id="KW-0285">Flavoprotein</keyword>
<evidence type="ECO:0000256" key="15">
    <source>
        <dbReference type="ARBA" id="ARBA00023026"/>
    </source>
</evidence>
<dbReference type="RefSeq" id="WP_198874349.1">
    <property type="nucleotide sequence ID" value="NZ_JAEKMH010000001.1"/>
</dbReference>
<keyword evidence="4" id="KW-0600">Photoreceptor protein</keyword>
<accession>A0A934MK27</accession>
<keyword evidence="8" id="KW-0288">FMN</keyword>
<dbReference type="EC" id="2.7.13.3" evidence="2"/>
<evidence type="ECO:0000256" key="12">
    <source>
        <dbReference type="ARBA" id="ARBA00022777"/>
    </source>
</evidence>
<keyword evidence="10" id="KW-0677">Repeat</keyword>
<keyword evidence="20" id="KW-1185">Reference proteome</keyword>
<dbReference type="FunFam" id="3.30.450.20:FF:000099">
    <property type="entry name" value="Sensory box sensor histidine kinase"/>
    <property type="match status" value="1"/>
</dbReference>
<dbReference type="AlphaFoldDB" id="A0A934MK27"/>
<keyword evidence="11" id="KW-0547">Nucleotide-binding</keyword>
<evidence type="ECO:0000259" key="17">
    <source>
        <dbReference type="PROSITE" id="PS50112"/>
    </source>
</evidence>
<dbReference type="NCBIfam" id="TIGR00229">
    <property type="entry name" value="sensory_box"/>
    <property type="match status" value="1"/>
</dbReference>
<dbReference type="InterPro" id="IPR035965">
    <property type="entry name" value="PAS-like_dom_sf"/>
</dbReference>
<dbReference type="EMBL" id="JAEKMH010000001">
    <property type="protein sequence ID" value="MBJ3783091.1"/>
    <property type="molecule type" value="Genomic_DNA"/>
</dbReference>
<proteinExistence type="predicted"/>
<protein>
    <recommendedName>
        <fullName evidence="3">Blue-light-activated histidine kinase</fullName>
        <ecNumber evidence="2">2.7.13.3</ecNumber>
    </recommendedName>
</protein>
<gene>
    <name evidence="19" type="ORF">JEQ47_00040</name>
</gene>
<name>A0A934MK27_9HYPH</name>
<comment type="catalytic activity">
    <reaction evidence="1">
        <text>ATP + protein L-histidine = ADP + protein N-phospho-L-histidine.</text>
        <dbReference type="EC" id="2.7.13.3"/>
    </reaction>
</comment>
<evidence type="ECO:0000256" key="7">
    <source>
        <dbReference type="ARBA" id="ARBA00022630"/>
    </source>
</evidence>
<evidence type="ECO:0000256" key="2">
    <source>
        <dbReference type="ARBA" id="ARBA00012438"/>
    </source>
</evidence>
<keyword evidence="16" id="KW-0675">Receptor</keyword>
<keyword evidence="5" id="KW-0597">Phosphoprotein</keyword>
<dbReference type="SUPFAM" id="SSF55785">
    <property type="entry name" value="PYP-like sensor domain (PAS domain)"/>
    <property type="match status" value="3"/>
</dbReference>
<dbReference type="Gene3D" id="3.30.450.20">
    <property type="entry name" value="PAS domain"/>
    <property type="match status" value="4"/>
</dbReference>
<dbReference type="InterPro" id="IPR013655">
    <property type="entry name" value="PAS_fold_3"/>
</dbReference>
<evidence type="ECO:0000256" key="4">
    <source>
        <dbReference type="ARBA" id="ARBA00022543"/>
    </source>
</evidence>
<evidence type="ECO:0000256" key="16">
    <source>
        <dbReference type="ARBA" id="ARBA00023170"/>
    </source>
</evidence>
<evidence type="ECO:0000256" key="5">
    <source>
        <dbReference type="ARBA" id="ARBA00022553"/>
    </source>
</evidence>
<dbReference type="Proteomes" id="UP000602124">
    <property type="component" value="Unassembled WGS sequence"/>
</dbReference>
<dbReference type="InterPro" id="IPR001610">
    <property type="entry name" value="PAC"/>
</dbReference>
<dbReference type="SMART" id="SM00086">
    <property type="entry name" value="PAC"/>
    <property type="match status" value="4"/>
</dbReference>
<dbReference type="Pfam" id="PF08447">
    <property type="entry name" value="PAS_3"/>
    <property type="match status" value="2"/>
</dbReference>
<dbReference type="Pfam" id="PF07536">
    <property type="entry name" value="HWE_HK"/>
    <property type="match status" value="1"/>
</dbReference>
<dbReference type="Pfam" id="PF13426">
    <property type="entry name" value="PAS_9"/>
    <property type="match status" value="1"/>
</dbReference>